<gene>
    <name evidence="5" type="primary">xerC_10</name>
    <name evidence="5" type="ORF">Dxin01_03506</name>
</gene>
<feature type="region of interest" description="Disordered" evidence="3">
    <location>
        <begin position="1"/>
        <end position="23"/>
    </location>
</feature>
<dbReference type="EMBL" id="BAABRN010000064">
    <property type="protein sequence ID" value="GAA5503744.1"/>
    <property type="molecule type" value="Genomic_DNA"/>
</dbReference>
<dbReference type="Pfam" id="PF00589">
    <property type="entry name" value="Phage_integrase"/>
    <property type="match status" value="1"/>
</dbReference>
<comment type="caution">
    <text evidence="5">The sequence shown here is derived from an EMBL/GenBank/DDBJ whole genome shotgun (WGS) entry which is preliminary data.</text>
</comment>
<organism evidence="5 6">
    <name type="scientific">Deinococcus xinjiangensis</name>
    <dbReference type="NCBI Taxonomy" id="457454"/>
    <lineage>
        <taxon>Bacteria</taxon>
        <taxon>Thermotogati</taxon>
        <taxon>Deinococcota</taxon>
        <taxon>Deinococci</taxon>
        <taxon>Deinococcales</taxon>
        <taxon>Deinococcaceae</taxon>
        <taxon>Deinococcus</taxon>
    </lineage>
</organism>
<dbReference type="InterPro" id="IPR010998">
    <property type="entry name" value="Integrase_recombinase_N"/>
</dbReference>
<dbReference type="Gene3D" id="1.10.443.10">
    <property type="entry name" value="Intergrase catalytic core"/>
    <property type="match status" value="1"/>
</dbReference>
<dbReference type="InterPro" id="IPR050090">
    <property type="entry name" value="Tyrosine_recombinase_XerCD"/>
</dbReference>
<evidence type="ECO:0000256" key="3">
    <source>
        <dbReference type="SAM" id="MobiDB-lite"/>
    </source>
</evidence>
<evidence type="ECO:0000256" key="1">
    <source>
        <dbReference type="ARBA" id="ARBA00023125"/>
    </source>
</evidence>
<protein>
    <submittedName>
        <fullName evidence="5">Tyrosine recombinase XerC</fullName>
    </submittedName>
</protein>
<feature type="domain" description="Tyr recombinase" evidence="4">
    <location>
        <begin position="190"/>
        <end position="394"/>
    </location>
</feature>
<dbReference type="CDD" id="cd01189">
    <property type="entry name" value="INT_ICEBs1_C_like"/>
    <property type="match status" value="1"/>
</dbReference>
<dbReference type="InterPro" id="IPR002104">
    <property type="entry name" value="Integrase_catalytic"/>
</dbReference>
<dbReference type="PANTHER" id="PTHR30349">
    <property type="entry name" value="PHAGE INTEGRASE-RELATED"/>
    <property type="match status" value="1"/>
</dbReference>
<dbReference type="InterPro" id="IPR011010">
    <property type="entry name" value="DNA_brk_join_enz"/>
</dbReference>
<dbReference type="Gene3D" id="1.10.150.130">
    <property type="match status" value="1"/>
</dbReference>
<dbReference type="PROSITE" id="PS51898">
    <property type="entry name" value="TYR_RECOMBINASE"/>
    <property type="match status" value="1"/>
</dbReference>
<dbReference type="Proteomes" id="UP001458946">
    <property type="component" value="Unassembled WGS sequence"/>
</dbReference>
<dbReference type="PANTHER" id="PTHR30349:SF84">
    <property type="entry name" value="PHAGE-RELATED INTEGRASE"/>
    <property type="match status" value="1"/>
</dbReference>
<proteinExistence type="predicted"/>
<feature type="compositionally biased region" description="Basic and acidic residues" evidence="3">
    <location>
        <begin position="1"/>
        <end position="11"/>
    </location>
</feature>
<evidence type="ECO:0000313" key="6">
    <source>
        <dbReference type="Proteomes" id="UP001458946"/>
    </source>
</evidence>
<dbReference type="SUPFAM" id="SSF56349">
    <property type="entry name" value="DNA breaking-rejoining enzymes"/>
    <property type="match status" value="1"/>
</dbReference>
<name>A0ABP9VES7_9DEIO</name>
<reference evidence="5 6" key="1">
    <citation type="submission" date="2024-02" db="EMBL/GenBank/DDBJ databases">
        <title>Deinococcus xinjiangensis NBRC 107630.</title>
        <authorList>
            <person name="Ichikawa N."/>
            <person name="Katano-Makiyama Y."/>
            <person name="Hidaka K."/>
        </authorList>
    </citation>
    <scope>NUCLEOTIDE SEQUENCE [LARGE SCALE GENOMIC DNA]</scope>
    <source>
        <strain evidence="5 6">NBRC 107630</strain>
    </source>
</reference>
<evidence type="ECO:0000259" key="4">
    <source>
        <dbReference type="PROSITE" id="PS51898"/>
    </source>
</evidence>
<evidence type="ECO:0000256" key="2">
    <source>
        <dbReference type="ARBA" id="ARBA00023172"/>
    </source>
</evidence>
<dbReference type="RefSeq" id="WP_353543722.1">
    <property type="nucleotide sequence ID" value="NZ_BAABRN010000064.1"/>
</dbReference>
<sequence>MAVERGSKRGQGEGSYTKLPDGRVRWRTTVTTPAGERIAASGTASNMTEARKAVRETRQAGENQTLTRKKDLITVRQLVEDYIDARVRGDKIKARTVDDYRYTLGKYIQPHIGELKAQKVSGDDLKRFFDALELERVDAGKVKGTGDRTRAKIHLLLQASFRWGVQQGICPRDPTVLGRPKPVRKGEPEGKINKLTPEQVGPFYEYARSHQDYWIFAVMLASGLRPGEALGLRQQDLLWKGDDKVRITVRRTRSLSQGKVYEDTPKTERSQRTITLRGDPALLIGECVQRIKEDAEHPTTYKGRPYEVNDYLFVSRAGTPLRLDNLTTRLRKACEAAGVPVITPHMLRRTYTSVMGASGTDVEVLARQLGHTNSDLTRERYRDVYDTELEDLTLDPTQRKK</sequence>
<keyword evidence="6" id="KW-1185">Reference proteome</keyword>
<accession>A0ABP9VES7</accession>
<keyword evidence="2" id="KW-0233">DNA recombination</keyword>
<evidence type="ECO:0000313" key="5">
    <source>
        <dbReference type="EMBL" id="GAA5503744.1"/>
    </source>
</evidence>
<dbReference type="InterPro" id="IPR013762">
    <property type="entry name" value="Integrase-like_cat_sf"/>
</dbReference>
<keyword evidence="1" id="KW-0238">DNA-binding</keyword>